<comment type="caution">
    <text evidence="2">The sequence shown here is derived from an EMBL/GenBank/DDBJ whole genome shotgun (WGS) entry which is preliminary data.</text>
</comment>
<accession>A0AAV0FJB7</accession>
<keyword evidence="3" id="KW-1185">Reference proteome</keyword>
<reference evidence="2" key="1">
    <citation type="submission" date="2022-07" db="EMBL/GenBank/DDBJ databases">
        <authorList>
            <person name="Macas J."/>
            <person name="Novak P."/>
            <person name="Neumann P."/>
        </authorList>
    </citation>
    <scope>NUCLEOTIDE SEQUENCE</scope>
</reference>
<sequence length="104" mass="11238">MEIKWATFSRLCMEQSSATARLSRPVVLNDFKSPDRRNAIQSYETVQQVLEIVDIFKPESVDQGAEGSKKSARAGQGTRKGAEKGSPKGGKRRGRGAGKGISIG</sequence>
<evidence type="ECO:0000256" key="1">
    <source>
        <dbReference type="SAM" id="MobiDB-lite"/>
    </source>
</evidence>
<gene>
    <name evidence="2" type="ORF">CEPIT_LOCUS34739</name>
</gene>
<feature type="region of interest" description="Disordered" evidence="1">
    <location>
        <begin position="61"/>
        <end position="104"/>
    </location>
</feature>
<evidence type="ECO:0000313" key="2">
    <source>
        <dbReference type="EMBL" id="CAH9135730.1"/>
    </source>
</evidence>
<evidence type="ECO:0000313" key="3">
    <source>
        <dbReference type="Proteomes" id="UP001152523"/>
    </source>
</evidence>
<proteinExistence type="predicted"/>
<protein>
    <submittedName>
        <fullName evidence="2">Uncharacterized protein</fullName>
    </submittedName>
</protein>
<organism evidence="2 3">
    <name type="scientific">Cuscuta epithymum</name>
    <dbReference type="NCBI Taxonomy" id="186058"/>
    <lineage>
        <taxon>Eukaryota</taxon>
        <taxon>Viridiplantae</taxon>
        <taxon>Streptophyta</taxon>
        <taxon>Embryophyta</taxon>
        <taxon>Tracheophyta</taxon>
        <taxon>Spermatophyta</taxon>
        <taxon>Magnoliopsida</taxon>
        <taxon>eudicotyledons</taxon>
        <taxon>Gunneridae</taxon>
        <taxon>Pentapetalae</taxon>
        <taxon>asterids</taxon>
        <taxon>lamiids</taxon>
        <taxon>Solanales</taxon>
        <taxon>Convolvulaceae</taxon>
        <taxon>Cuscuteae</taxon>
        <taxon>Cuscuta</taxon>
        <taxon>Cuscuta subgen. Cuscuta</taxon>
    </lineage>
</organism>
<dbReference type="EMBL" id="CAMAPF010000991">
    <property type="protein sequence ID" value="CAH9135730.1"/>
    <property type="molecule type" value="Genomic_DNA"/>
</dbReference>
<name>A0AAV0FJB7_9ASTE</name>
<dbReference type="AlphaFoldDB" id="A0AAV0FJB7"/>
<dbReference type="Proteomes" id="UP001152523">
    <property type="component" value="Unassembled WGS sequence"/>
</dbReference>